<feature type="domain" description="J" evidence="2">
    <location>
        <begin position="7"/>
        <end position="73"/>
    </location>
</feature>
<dbReference type="SUPFAM" id="SSF46565">
    <property type="entry name" value="Chaperone J-domain"/>
    <property type="match status" value="1"/>
</dbReference>
<accession>A0A2N3WFJ6</accession>
<evidence type="ECO:0000259" key="2">
    <source>
        <dbReference type="PROSITE" id="PS50076"/>
    </source>
</evidence>
<name>A0A2N3WFJ6_9PSEU</name>
<dbReference type="PRINTS" id="PR00625">
    <property type="entry name" value="JDOMAIN"/>
</dbReference>
<dbReference type="Gene3D" id="1.10.287.110">
    <property type="entry name" value="DnaJ domain"/>
    <property type="match status" value="1"/>
</dbReference>
<evidence type="ECO:0000313" key="4">
    <source>
        <dbReference type="Proteomes" id="UP000233750"/>
    </source>
</evidence>
<dbReference type="Proteomes" id="UP000233750">
    <property type="component" value="Unassembled WGS sequence"/>
</dbReference>
<evidence type="ECO:0000256" key="1">
    <source>
        <dbReference type="SAM" id="MobiDB-lite"/>
    </source>
</evidence>
<sequence>MPEPRSDPYAVLGLTSAASQRDITLAYRRLVRELHPDASGGDAERLAAVIAAYRLLRTAAKTDRERTRESPSGTAVPVRVHRDDTASAAGQEPDLRVGPVRYQPGPRRH</sequence>
<dbReference type="RefSeq" id="WP_101436399.1">
    <property type="nucleotide sequence ID" value="NZ_PJMY01000003.1"/>
</dbReference>
<feature type="compositionally biased region" description="Basic and acidic residues" evidence="1">
    <location>
        <begin position="60"/>
        <end position="69"/>
    </location>
</feature>
<comment type="caution">
    <text evidence="3">The sequence shown here is derived from an EMBL/GenBank/DDBJ whole genome shotgun (WGS) entry which is preliminary data.</text>
</comment>
<dbReference type="CDD" id="cd06257">
    <property type="entry name" value="DnaJ"/>
    <property type="match status" value="1"/>
</dbReference>
<keyword evidence="4" id="KW-1185">Reference proteome</keyword>
<dbReference type="OrthoDB" id="166297at2"/>
<dbReference type="PROSITE" id="PS50076">
    <property type="entry name" value="DNAJ_2"/>
    <property type="match status" value="1"/>
</dbReference>
<dbReference type="AlphaFoldDB" id="A0A2N3WFJ6"/>
<organism evidence="3 4">
    <name type="scientific">Amycolatopsis echigonensis</name>
    <dbReference type="NCBI Taxonomy" id="2576905"/>
    <lineage>
        <taxon>Bacteria</taxon>
        <taxon>Bacillati</taxon>
        <taxon>Actinomycetota</taxon>
        <taxon>Actinomycetes</taxon>
        <taxon>Pseudonocardiales</taxon>
        <taxon>Pseudonocardiaceae</taxon>
        <taxon>Amycolatopsis</taxon>
    </lineage>
</organism>
<proteinExistence type="predicted"/>
<dbReference type="InterPro" id="IPR036869">
    <property type="entry name" value="J_dom_sf"/>
</dbReference>
<gene>
    <name evidence="3" type="ORF">ATK30_3431</name>
</gene>
<dbReference type="SMART" id="SM00271">
    <property type="entry name" value="DnaJ"/>
    <property type="match status" value="1"/>
</dbReference>
<evidence type="ECO:0000313" key="3">
    <source>
        <dbReference type="EMBL" id="PKV92609.1"/>
    </source>
</evidence>
<dbReference type="Pfam" id="PF00226">
    <property type="entry name" value="DnaJ"/>
    <property type="match status" value="1"/>
</dbReference>
<feature type="region of interest" description="Disordered" evidence="1">
    <location>
        <begin position="60"/>
        <end position="109"/>
    </location>
</feature>
<reference evidence="3 4" key="1">
    <citation type="submission" date="2017-12" db="EMBL/GenBank/DDBJ databases">
        <title>Sequencing the genomes of 1000 Actinobacteria strains.</title>
        <authorList>
            <person name="Klenk H.-P."/>
        </authorList>
    </citation>
    <scope>NUCLEOTIDE SEQUENCE [LARGE SCALE GENOMIC DNA]</scope>
    <source>
        <strain evidence="3 4">DSM 45165</strain>
    </source>
</reference>
<dbReference type="EMBL" id="PJMY01000003">
    <property type="protein sequence ID" value="PKV92609.1"/>
    <property type="molecule type" value="Genomic_DNA"/>
</dbReference>
<dbReference type="InterPro" id="IPR001623">
    <property type="entry name" value="DnaJ_domain"/>
</dbReference>
<protein>
    <submittedName>
        <fullName evidence="3">Molecular chaperone DnaJ</fullName>
    </submittedName>
</protein>